<evidence type="ECO:0000313" key="4">
    <source>
        <dbReference type="Proteomes" id="UP000053424"/>
    </source>
</evidence>
<keyword evidence="2" id="KW-1133">Transmembrane helix</keyword>
<proteinExistence type="predicted"/>
<evidence type="ECO:0000256" key="2">
    <source>
        <dbReference type="SAM" id="Phobius"/>
    </source>
</evidence>
<keyword evidence="2" id="KW-0472">Membrane</keyword>
<reference evidence="3 4" key="1">
    <citation type="submission" date="2014-04" db="EMBL/GenBank/DDBJ databases">
        <authorList>
            <consortium name="DOE Joint Genome Institute"/>
            <person name="Kuo A."/>
            <person name="Gay G."/>
            <person name="Dore J."/>
            <person name="Kohler A."/>
            <person name="Nagy L.G."/>
            <person name="Floudas D."/>
            <person name="Copeland A."/>
            <person name="Barry K.W."/>
            <person name="Cichocki N."/>
            <person name="Veneault-Fourrey C."/>
            <person name="LaButti K."/>
            <person name="Lindquist E.A."/>
            <person name="Lipzen A."/>
            <person name="Lundell T."/>
            <person name="Morin E."/>
            <person name="Murat C."/>
            <person name="Sun H."/>
            <person name="Tunlid A."/>
            <person name="Henrissat B."/>
            <person name="Grigoriev I.V."/>
            <person name="Hibbett D.S."/>
            <person name="Martin F."/>
            <person name="Nordberg H.P."/>
            <person name="Cantor M.N."/>
            <person name="Hua S.X."/>
        </authorList>
    </citation>
    <scope>NUCLEOTIDE SEQUENCE [LARGE SCALE GENOMIC DNA]</scope>
    <source>
        <strain evidence="4">h7</strain>
    </source>
</reference>
<name>A0A0C2XZK2_HEBCY</name>
<dbReference type="OrthoDB" id="3270336at2759"/>
<dbReference type="EMBL" id="KN831776">
    <property type="protein sequence ID" value="KIM43033.1"/>
    <property type="molecule type" value="Genomic_DNA"/>
</dbReference>
<feature type="region of interest" description="Disordered" evidence="1">
    <location>
        <begin position="276"/>
        <end position="305"/>
    </location>
</feature>
<dbReference type="AlphaFoldDB" id="A0A0C2XZK2"/>
<evidence type="ECO:0000256" key="1">
    <source>
        <dbReference type="SAM" id="MobiDB-lite"/>
    </source>
</evidence>
<sequence>MSNSTRQIDHSQGHAFIQNGGLFYSLNSSRRIVVPDRPGSSTRYRFHKKDALWDRFHEPQWWVEAYCFLSFVPLRPSFEGDTFGSLRSIIPFILGPGSDGRFYVSDDKVALWTQLQDWLFYILSLLDQSPSTYPALKPIPPSLLGFKERHKSLRAARIRATISRDWFVIWMGLLSFKVAALPNWFNLLAEKGVPQIWLHDFSLSTACSFSEGCPRVGIILDWLDHNNKNQPPPEWFTSHHVPVWYPWTPAHAQASSNPRFAHLRPPVEILQVATTFSPIPPPSQSRQQQPAPINPAPPTTANTSAHMTPKEFDAARKAYVRTKPWAPFFEARAKQNEIQLKNETPQQRQTRLNRERKPPTISAEVYEWDWSDEDPLVLVRTRVLSRCREDTLDLYKESQCRYDAFRNAWDVCEWFDLDDGDNSAPMDTDGEDDDEFTGGSVGGYDSGGDIDEDCNPEEEQAAHSRYIANRTHEISTSRNAISWPSTQSHADIEVDLSEDRNPFELLTHLEVFYGYVSPLETNSSPWIRKDWDDSMKAIGWFVDDNPPLKDFEAIVIKFIQDFTSSNPPPQNSDFNPQNYRAIRLSKLKDMFRLIQLPADQFFYGKNRVVYVLKADSFMDGEACPYSIALTNARDAIFIYRLLSIQDYLGITLCKFLLENGIPFRTLQRLDRVPVHRMLNNDETLIPIRLSGYQFRLCDYEGYVRHRAQLLTSPRGRAALLHGGIVARIAREHIETDSALFGPSSAVTVHRLGIHIVENNGSELWDDHLTENEIGIICGLHRCYTGHGAQMSQESWWPMPSLWENEKACGLNWGHWTQWDEQWYLTQLKDIAKGSKEGVPFPTHIW</sequence>
<dbReference type="STRING" id="686832.A0A0C2XZK2"/>
<dbReference type="HOGENOM" id="CLU_008417_0_0_1"/>
<evidence type="ECO:0000313" key="3">
    <source>
        <dbReference type="EMBL" id="KIM43033.1"/>
    </source>
</evidence>
<protein>
    <submittedName>
        <fullName evidence="3">Uncharacterized protein</fullName>
    </submittedName>
</protein>
<keyword evidence="2" id="KW-0812">Transmembrane</keyword>
<keyword evidence="4" id="KW-1185">Reference proteome</keyword>
<accession>A0A0C2XZK2</accession>
<gene>
    <name evidence="3" type="ORF">M413DRAFT_26239</name>
</gene>
<dbReference type="Proteomes" id="UP000053424">
    <property type="component" value="Unassembled WGS sequence"/>
</dbReference>
<organism evidence="3 4">
    <name type="scientific">Hebeloma cylindrosporum</name>
    <dbReference type="NCBI Taxonomy" id="76867"/>
    <lineage>
        <taxon>Eukaryota</taxon>
        <taxon>Fungi</taxon>
        <taxon>Dikarya</taxon>
        <taxon>Basidiomycota</taxon>
        <taxon>Agaricomycotina</taxon>
        <taxon>Agaricomycetes</taxon>
        <taxon>Agaricomycetidae</taxon>
        <taxon>Agaricales</taxon>
        <taxon>Agaricineae</taxon>
        <taxon>Hymenogastraceae</taxon>
        <taxon>Hebeloma</taxon>
    </lineage>
</organism>
<feature type="transmembrane region" description="Helical" evidence="2">
    <location>
        <begin position="166"/>
        <end position="185"/>
    </location>
</feature>
<reference evidence="4" key="2">
    <citation type="submission" date="2015-01" db="EMBL/GenBank/DDBJ databases">
        <title>Evolutionary Origins and Diversification of the Mycorrhizal Mutualists.</title>
        <authorList>
            <consortium name="DOE Joint Genome Institute"/>
            <consortium name="Mycorrhizal Genomics Consortium"/>
            <person name="Kohler A."/>
            <person name="Kuo A."/>
            <person name="Nagy L.G."/>
            <person name="Floudas D."/>
            <person name="Copeland A."/>
            <person name="Barry K.W."/>
            <person name="Cichocki N."/>
            <person name="Veneault-Fourrey C."/>
            <person name="LaButti K."/>
            <person name="Lindquist E.A."/>
            <person name="Lipzen A."/>
            <person name="Lundell T."/>
            <person name="Morin E."/>
            <person name="Murat C."/>
            <person name="Riley R."/>
            <person name="Ohm R."/>
            <person name="Sun H."/>
            <person name="Tunlid A."/>
            <person name="Henrissat B."/>
            <person name="Grigoriev I.V."/>
            <person name="Hibbett D.S."/>
            <person name="Martin F."/>
        </authorList>
    </citation>
    <scope>NUCLEOTIDE SEQUENCE [LARGE SCALE GENOMIC DNA]</scope>
    <source>
        <strain evidence="4">h7</strain>
    </source>
</reference>